<dbReference type="Gene3D" id="3.30.70.1070">
    <property type="entry name" value="Sporulation related repeat"/>
    <property type="match status" value="1"/>
</dbReference>
<name>A0A0A0F4U1_9GAMM</name>
<accession>A0A0A0F4U1</accession>
<dbReference type="eggNOG" id="ENOG503300Q">
    <property type="taxonomic scope" value="Bacteria"/>
</dbReference>
<dbReference type="SUPFAM" id="SSF110997">
    <property type="entry name" value="Sporulation related repeat"/>
    <property type="match status" value="1"/>
</dbReference>
<dbReference type="GO" id="GO:0042834">
    <property type="term" value="F:peptidoglycan binding"/>
    <property type="evidence" value="ECO:0007669"/>
    <property type="project" value="InterPro"/>
</dbReference>
<feature type="domain" description="SPOR" evidence="1">
    <location>
        <begin position="58"/>
        <end position="137"/>
    </location>
</feature>
<evidence type="ECO:0000313" key="2">
    <source>
        <dbReference type="EMBL" id="KGM56372.1"/>
    </source>
</evidence>
<organism evidence="2 3">
    <name type="scientific">Lysobacter arseniciresistens ZS79</name>
    <dbReference type="NCBI Taxonomy" id="913325"/>
    <lineage>
        <taxon>Bacteria</taxon>
        <taxon>Pseudomonadati</taxon>
        <taxon>Pseudomonadota</taxon>
        <taxon>Gammaproteobacteria</taxon>
        <taxon>Lysobacterales</taxon>
        <taxon>Lysobacteraceae</taxon>
        <taxon>Novilysobacter</taxon>
    </lineage>
</organism>
<dbReference type="Pfam" id="PF05036">
    <property type="entry name" value="SPOR"/>
    <property type="match status" value="1"/>
</dbReference>
<dbReference type="PROSITE" id="PS51724">
    <property type="entry name" value="SPOR"/>
    <property type="match status" value="1"/>
</dbReference>
<evidence type="ECO:0000259" key="1">
    <source>
        <dbReference type="PROSITE" id="PS51724"/>
    </source>
</evidence>
<proteinExistence type="predicted"/>
<dbReference type="STRING" id="913325.N799_04515"/>
<dbReference type="InterPro" id="IPR007730">
    <property type="entry name" value="SPOR-like_dom"/>
</dbReference>
<dbReference type="EMBL" id="AVPT01000014">
    <property type="protein sequence ID" value="KGM56372.1"/>
    <property type="molecule type" value="Genomic_DNA"/>
</dbReference>
<keyword evidence="3" id="KW-1185">Reference proteome</keyword>
<evidence type="ECO:0000313" key="3">
    <source>
        <dbReference type="Proteomes" id="UP000029989"/>
    </source>
</evidence>
<dbReference type="RefSeq" id="WP_052101381.1">
    <property type="nucleotide sequence ID" value="NZ_AVPT01000014.1"/>
</dbReference>
<sequence>MLTRALIVLLLVLNLGVALWWANRPGPPAPPTETPSPGVERLQLVSEQGAAPPATAAEPPAIDRCLRLGPFATAEAAATVQARLQPRAVQVRPHRDYAGTARSWKVLLPPAADIDAAEAAAARIAAAGFRDWFVIRDGEDERAVALGLYRNESAARERAGALKAAGFAVELVPVGAGPARHWLDVAAPATLADADLQAATGAPGIEPIDCAGFEPAGPAVDAAEGDAAAR</sequence>
<dbReference type="AlphaFoldDB" id="A0A0A0F4U1"/>
<dbReference type="Proteomes" id="UP000029989">
    <property type="component" value="Unassembled WGS sequence"/>
</dbReference>
<gene>
    <name evidence="2" type="ORF">N799_04515</name>
</gene>
<protein>
    <recommendedName>
        <fullName evidence="1">SPOR domain-containing protein</fullName>
    </recommendedName>
</protein>
<reference evidence="2 3" key="1">
    <citation type="journal article" date="2015" name="Stand. Genomic Sci.">
        <title>Genomic information of the arsenic-resistant bacterium Lysobacter arseniciresistens type strain ZS79(T) and comparison of Lysobacter draft genomes.</title>
        <authorList>
            <person name="Liu L."/>
            <person name="Zhang S."/>
            <person name="Luo M."/>
            <person name="Wang G."/>
        </authorList>
    </citation>
    <scope>NUCLEOTIDE SEQUENCE [LARGE SCALE GENOMIC DNA]</scope>
    <source>
        <strain evidence="2 3">ZS79</strain>
    </source>
</reference>
<dbReference type="InterPro" id="IPR036680">
    <property type="entry name" value="SPOR-like_sf"/>
</dbReference>
<comment type="caution">
    <text evidence="2">The sequence shown here is derived from an EMBL/GenBank/DDBJ whole genome shotgun (WGS) entry which is preliminary data.</text>
</comment>